<keyword evidence="3" id="KW-1185">Reference proteome</keyword>
<dbReference type="Proteomes" id="UP000019141">
    <property type="component" value="Unassembled WGS sequence"/>
</dbReference>
<dbReference type="Gene3D" id="3.40.630.30">
    <property type="match status" value="1"/>
</dbReference>
<dbReference type="EMBL" id="AZHW01001180">
    <property type="protein sequence ID" value="ETW93743.1"/>
    <property type="molecule type" value="Genomic_DNA"/>
</dbReference>
<dbReference type="Pfam" id="PF00583">
    <property type="entry name" value="Acetyltransf_1"/>
    <property type="match status" value="1"/>
</dbReference>
<dbReference type="HOGENOM" id="CLU_119400_0_0_7"/>
<proteinExistence type="predicted"/>
<comment type="caution">
    <text evidence="2">The sequence shown here is derived from an EMBL/GenBank/DDBJ whole genome shotgun (WGS) entry which is preliminary data.</text>
</comment>
<sequence length="177" mass="20429">MFPRTEIIKGNREIELWPMEPDDAPHLLSFYRSLPTADLLYLRADVTQSEAMDRWVDGLESGQMFHLLAGYRGHIIADGEIDYPYYGWSQHVGELRLVVDREFRGSGLSQLLVSELLNIAFEEELLKVMVQMTVDQHAAIGLFSQLGFQREAVLKDHVQDQHGQLRDLVIMTYFFQS</sequence>
<evidence type="ECO:0000313" key="2">
    <source>
        <dbReference type="EMBL" id="ETW93743.1"/>
    </source>
</evidence>
<dbReference type="InterPro" id="IPR016181">
    <property type="entry name" value="Acyl_CoA_acyltransferase"/>
</dbReference>
<dbReference type="AlphaFoldDB" id="W4L6N0"/>
<gene>
    <name evidence="2" type="ORF">ETSY1_37895</name>
</gene>
<feature type="domain" description="N-acetyltransferase" evidence="1">
    <location>
        <begin position="14"/>
        <end position="176"/>
    </location>
</feature>
<reference evidence="2 3" key="1">
    <citation type="journal article" date="2014" name="Nature">
        <title>An environmental bacterial taxon with a large and distinct metabolic repertoire.</title>
        <authorList>
            <person name="Wilson M.C."/>
            <person name="Mori T."/>
            <person name="Ruckert C."/>
            <person name="Uria A.R."/>
            <person name="Helf M.J."/>
            <person name="Takada K."/>
            <person name="Gernert C."/>
            <person name="Steffens U.A."/>
            <person name="Heycke N."/>
            <person name="Schmitt S."/>
            <person name="Rinke C."/>
            <person name="Helfrich E.J."/>
            <person name="Brachmann A.O."/>
            <person name="Gurgui C."/>
            <person name="Wakimoto T."/>
            <person name="Kracht M."/>
            <person name="Crusemann M."/>
            <person name="Hentschel U."/>
            <person name="Abe I."/>
            <person name="Matsunaga S."/>
            <person name="Kalinowski J."/>
            <person name="Takeyama H."/>
            <person name="Piel J."/>
        </authorList>
    </citation>
    <scope>NUCLEOTIDE SEQUENCE [LARGE SCALE GENOMIC DNA]</scope>
    <source>
        <strain evidence="3">TSY1</strain>
    </source>
</reference>
<name>W4L6N0_ENTF1</name>
<evidence type="ECO:0000313" key="3">
    <source>
        <dbReference type="Proteomes" id="UP000019141"/>
    </source>
</evidence>
<accession>W4L6N0</accession>
<dbReference type="InterPro" id="IPR000182">
    <property type="entry name" value="GNAT_dom"/>
</dbReference>
<dbReference type="GO" id="GO:0016747">
    <property type="term" value="F:acyltransferase activity, transferring groups other than amino-acyl groups"/>
    <property type="evidence" value="ECO:0007669"/>
    <property type="project" value="InterPro"/>
</dbReference>
<dbReference type="SUPFAM" id="SSF55729">
    <property type="entry name" value="Acyl-CoA N-acyltransferases (Nat)"/>
    <property type="match status" value="1"/>
</dbReference>
<evidence type="ECO:0000259" key="1">
    <source>
        <dbReference type="PROSITE" id="PS51186"/>
    </source>
</evidence>
<dbReference type="PROSITE" id="PS51186">
    <property type="entry name" value="GNAT"/>
    <property type="match status" value="1"/>
</dbReference>
<organism evidence="2 3">
    <name type="scientific">Entotheonella factor</name>
    <dbReference type="NCBI Taxonomy" id="1429438"/>
    <lineage>
        <taxon>Bacteria</taxon>
        <taxon>Pseudomonadati</taxon>
        <taxon>Nitrospinota/Tectimicrobiota group</taxon>
        <taxon>Candidatus Tectimicrobiota</taxon>
        <taxon>Candidatus Entotheonellia</taxon>
        <taxon>Candidatus Entotheonellales</taxon>
        <taxon>Candidatus Entotheonellaceae</taxon>
        <taxon>Candidatus Entotheonella</taxon>
    </lineage>
</organism>
<protein>
    <recommendedName>
        <fullName evidence="1">N-acetyltransferase domain-containing protein</fullName>
    </recommendedName>
</protein>